<dbReference type="AlphaFoldDB" id="A0A016VBG1"/>
<keyword evidence="2" id="KW-1185">Reference proteome</keyword>
<evidence type="ECO:0000313" key="1">
    <source>
        <dbReference type="EMBL" id="EYC24033.1"/>
    </source>
</evidence>
<comment type="caution">
    <text evidence="1">The sequence shown here is derived from an EMBL/GenBank/DDBJ whole genome shotgun (WGS) entry which is preliminary data.</text>
</comment>
<dbReference type="EMBL" id="JARK01001350">
    <property type="protein sequence ID" value="EYC24033.1"/>
    <property type="molecule type" value="Genomic_DNA"/>
</dbReference>
<name>A0A016VBG1_9BILA</name>
<dbReference type="Proteomes" id="UP000024635">
    <property type="component" value="Unassembled WGS sequence"/>
</dbReference>
<sequence length="67" mass="7016">MDSNERRSILANVSADLALAEFCVVRFCEMEAILSSISTEAVQGEEGASGCADVDAEACDCLITGQV</sequence>
<protein>
    <submittedName>
        <fullName evidence="1">Uncharacterized protein</fullName>
    </submittedName>
</protein>
<gene>
    <name evidence="1" type="primary">Acey_s0014.g2279</name>
    <name evidence="1" type="ORF">Y032_0014g2279</name>
</gene>
<organism evidence="1 2">
    <name type="scientific">Ancylostoma ceylanicum</name>
    <dbReference type="NCBI Taxonomy" id="53326"/>
    <lineage>
        <taxon>Eukaryota</taxon>
        <taxon>Metazoa</taxon>
        <taxon>Ecdysozoa</taxon>
        <taxon>Nematoda</taxon>
        <taxon>Chromadorea</taxon>
        <taxon>Rhabditida</taxon>
        <taxon>Rhabditina</taxon>
        <taxon>Rhabditomorpha</taxon>
        <taxon>Strongyloidea</taxon>
        <taxon>Ancylostomatidae</taxon>
        <taxon>Ancylostomatinae</taxon>
        <taxon>Ancylostoma</taxon>
    </lineage>
</organism>
<accession>A0A016VBG1</accession>
<evidence type="ECO:0000313" key="2">
    <source>
        <dbReference type="Proteomes" id="UP000024635"/>
    </source>
</evidence>
<proteinExistence type="predicted"/>
<reference evidence="2" key="1">
    <citation type="journal article" date="2015" name="Nat. Genet.">
        <title>The genome and transcriptome of the zoonotic hookworm Ancylostoma ceylanicum identify infection-specific gene families.</title>
        <authorList>
            <person name="Schwarz E.M."/>
            <person name="Hu Y."/>
            <person name="Antoshechkin I."/>
            <person name="Miller M.M."/>
            <person name="Sternberg P.W."/>
            <person name="Aroian R.V."/>
        </authorList>
    </citation>
    <scope>NUCLEOTIDE SEQUENCE</scope>
    <source>
        <strain evidence="2">HY135</strain>
    </source>
</reference>